<dbReference type="AlphaFoldDB" id="A0AAD5UKG0"/>
<organism evidence="1 2">
    <name type="scientific">Boothiomyces macroporosus</name>
    <dbReference type="NCBI Taxonomy" id="261099"/>
    <lineage>
        <taxon>Eukaryota</taxon>
        <taxon>Fungi</taxon>
        <taxon>Fungi incertae sedis</taxon>
        <taxon>Chytridiomycota</taxon>
        <taxon>Chytridiomycota incertae sedis</taxon>
        <taxon>Chytridiomycetes</taxon>
        <taxon>Rhizophydiales</taxon>
        <taxon>Terramycetaceae</taxon>
        <taxon>Boothiomyces</taxon>
    </lineage>
</organism>
<dbReference type="PANTHER" id="PTHR12459">
    <property type="entry name" value="TRANSMEMBRANE PROTEIN 135-RELATED"/>
    <property type="match status" value="1"/>
</dbReference>
<proteinExistence type="predicted"/>
<name>A0AAD5UKG0_9FUNG</name>
<comment type="caution">
    <text evidence="1">The sequence shown here is derived from an EMBL/GenBank/DDBJ whole genome shotgun (WGS) entry which is preliminary data.</text>
</comment>
<dbReference type="PANTHER" id="PTHR12459:SF15">
    <property type="entry name" value="TRANSMEMBRANE PROTEIN 135"/>
    <property type="match status" value="1"/>
</dbReference>
<reference evidence="1" key="1">
    <citation type="submission" date="2020-05" db="EMBL/GenBank/DDBJ databases">
        <title>Phylogenomic resolution of chytrid fungi.</title>
        <authorList>
            <person name="Stajich J.E."/>
            <person name="Amses K."/>
            <person name="Simmons R."/>
            <person name="Seto K."/>
            <person name="Myers J."/>
            <person name="Bonds A."/>
            <person name="Quandt C.A."/>
            <person name="Barry K."/>
            <person name="Liu P."/>
            <person name="Grigoriev I."/>
            <person name="Longcore J.E."/>
            <person name="James T.Y."/>
        </authorList>
    </citation>
    <scope>NUCLEOTIDE SEQUENCE</scope>
    <source>
        <strain evidence="1">PLAUS21</strain>
    </source>
</reference>
<accession>A0AAD5UKG0</accession>
<protein>
    <recommendedName>
        <fullName evidence="3">Transmembrane protein 135 N-terminal domain-containing protein</fullName>
    </recommendedName>
</protein>
<evidence type="ECO:0008006" key="3">
    <source>
        <dbReference type="Google" id="ProtNLM"/>
    </source>
</evidence>
<evidence type="ECO:0000313" key="2">
    <source>
        <dbReference type="Proteomes" id="UP001210925"/>
    </source>
</evidence>
<evidence type="ECO:0000313" key="1">
    <source>
        <dbReference type="EMBL" id="KAJ3259978.1"/>
    </source>
</evidence>
<sequence>MDKGKLNRNQLESKDKNPVTIPKWNSFSQILMHALKGSSRAFAISFLIRGGITFLLSLNKLVRKKIGAFSLIWKLVSNTLVYVEGHHSKRQGAVAGFLSGFAILLETRQNRIGFTQQFFMRSMQAGKNALKQRKIPTVPHGDTLLFCLACAQLLYASAFRPSTLPREYYGFIIRTAKVPKQFLVGQALHLQNMRDIEYKADDTMVKVMESLGGTPTNIQKLKERIAKHSGRMIGLPCGIYHPKDDSCLKCAALKWTAVYRQMSPVYLTLNFVPLLVLKTKQFISSILNKSFDQSSIQGYSFPPTLQYFNIAYACSVMRYQTPVQSAFSGLSILFEQKQKRAELAMYCLPKAAQSLYRMLVAKGKIVYVPHLEILASCVSWSLIMSLYQKEPEHISTMLYKMMKAVLGTY</sequence>
<dbReference type="InterPro" id="IPR026749">
    <property type="entry name" value="Tmem135"/>
</dbReference>
<keyword evidence="2" id="KW-1185">Reference proteome</keyword>
<dbReference type="Proteomes" id="UP001210925">
    <property type="component" value="Unassembled WGS sequence"/>
</dbReference>
<dbReference type="EMBL" id="JADGKB010000014">
    <property type="protein sequence ID" value="KAJ3259978.1"/>
    <property type="molecule type" value="Genomic_DNA"/>
</dbReference>
<gene>
    <name evidence="1" type="ORF">HK103_001488</name>
</gene>